<name>A0AA37WRD1_9HYPH</name>
<sequence>MKDAGLAVGTVIDIRVQRDGPELRLMFPDKRYILFEPVREYAADIKLNYEDMSFDLENNALSDRDDIMFLKDVRSDDDGIVSHVVRLR</sequence>
<proteinExistence type="predicted"/>
<evidence type="ECO:0000313" key="2">
    <source>
        <dbReference type="Proteomes" id="UP001157440"/>
    </source>
</evidence>
<gene>
    <name evidence="1" type="ORF">GCM10007890_19070</name>
</gene>
<reference evidence="2" key="1">
    <citation type="journal article" date="2019" name="Int. J. Syst. Evol. Microbiol.">
        <title>The Global Catalogue of Microorganisms (GCM) 10K type strain sequencing project: providing services to taxonomists for standard genome sequencing and annotation.</title>
        <authorList>
            <consortium name="The Broad Institute Genomics Platform"/>
            <consortium name="The Broad Institute Genome Sequencing Center for Infectious Disease"/>
            <person name="Wu L."/>
            <person name="Ma J."/>
        </authorList>
    </citation>
    <scope>NUCLEOTIDE SEQUENCE [LARGE SCALE GENOMIC DNA]</scope>
    <source>
        <strain evidence="2">NBRC 103632</strain>
    </source>
</reference>
<dbReference type="AlphaFoldDB" id="A0AA37WRD1"/>
<comment type="caution">
    <text evidence="1">The sequence shown here is derived from an EMBL/GenBank/DDBJ whole genome shotgun (WGS) entry which is preliminary data.</text>
</comment>
<organism evidence="1 2">
    <name type="scientific">Methylobacterium tardum</name>
    <dbReference type="NCBI Taxonomy" id="374432"/>
    <lineage>
        <taxon>Bacteria</taxon>
        <taxon>Pseudomonadati</taxon>
        <taxon>Pseudomonadota</taxon>
        <taxon>Alphaproteobacteria</taxon>
        <taxon>Hyphomicrobiales</taxon>
        <taxon>Methylobacteriaceae</taxon>
        <taxon>Methylobacterium</taxon>
    </lineage>
</organism>
<keyword evidence="2" id="KW-1185">Reference proteome</keyword>
<accession>A0AA37WRD1</accession>
<protein>
    <submittedName>
        <fullName evidence="1">Uncharacterized protein</fullName>
    </submittedName>
</protein>
<evidence type="ECO:0000313" key="1">
    <source>
        <dbReference type="EMBL" id="GLS69894.1"/>
    </source>
</evidence>
<dbReference type="EMBL" id="BSPL01000012">
    <property type="protein sequence ID" value="GLS69894.1"/>
    <property type="molecule type" value="Genomic_DNA"/>
</dbReference>
<dbReference type="Proteomes" id="UP001157440">
    <property type="component" value="Unassembled WGS sequence"/>
</dbReference>